<dbReference type="PANTHER" id="PTHR30363">
    <property type="entry name" value="HTH-TYPE TRANSCRIPTIONAL REGULATOR SRLR-RELATED"/>
    <property type="match status" value="1"/>
</dbReference>
<keyword evidence="2" id="KW-0678">Repressor</keyword>
<evidence type="ECO:0000313" key="9">
    <source>
        <dbReference type="Proteomes" id="UP000580474"/>
    </source>
</evidence>
<evidence type="ECO:0000256" key="2">
    <source>
        <dbReference type="ARBA" id="ARBA00022491"/>
    </source>
</evidence>
<organism evidence="8 9">
    <name type="scientific">Saccharopolyspora gloriosae</name>
    <dbReference type="NCBI Taxonomy" id="455344"/>
    <lineage>
        <taxon>Bacteria</taxon>
        <taxon>Bacillati</taxon>
        <taxon>Actinomycetota</taxon>
        <taxon>Actinomycetes</taxon>
        <taxon>Pseudonocardiales</taxon>
        <taxon>Pseudonocardiaceae</taxon>
        <taxon>Saccharopolyspora</taxon>
    </lineage>
</organism>
<dbReference type="SUPFAM" id="SSF100950">
    <property type="entry name" value="NagB/RpiA/CoA transferase-like"/>
    <property type="match status" value="1"/>
</dbReference>
<dbReference type="PROSITE" id="PS51000">
    <property type="entry name" value="HTH_DEOR_2"/>
    <property type="match status" value="1"/>
</dbReference>
<evidence type="ECO:0000256" key="4">
    <source>
        <dbReference type="ARBA" id="ARBA00023163"/>
    </source>
</evidence>
<comment type="caution">
    <text evidence="8">The sequence shown here is derived from an EMBL/GenBank/DDBJ whole genome shotgun (WGS) entry which is preliminary data.</text>
</comment>
<comment type="function">
    <text evidence="5">Repressor of the lactose catabolism operon. Galactose-6-phosphate is the inducer.</text>
</comment>
<keyword evidence="4" id="KW-0804">Transcription</keyword>
<dbReference type="PANTHER" id="PTHR30363:SF4">
    <property type="entry name" value="GLYCEROL-3-PHOSPHATE REGULON REPRESSOR"/>
    <property type="match status" value="1"/>
</dbReference>
<dbReference type="InterPro" id="IPR050313">
    <property type="entry name" value="Carb_Metab_HTH_regulators"/>
</dbReference>
<evidence type="ECO:0000256" key="1">
    <source>
        <dbReference type="ARBA" id="ARBA00021390"/>
    </source>
</evidence>
<evidence type="ECO:0000313" key="8">
    <source>
        <dbReference type="EMBL" id="MBB5071808.1"/>
    </source>
</evidence>
<dbReference type="InterPro" id="IPR014036">
    <property type="entry name" value="DeoR-like_C"/>
</dbReference>
<evidence type="ECO:0000259" key="7">
    <source>
        <dbReference type="PROSITE" id="PS51000"/>
    </source>
</evidence>
<dbReference type="SMART" id="SM01134">
    <property type="entry name" value="DeoRC"/>
    <property type="match status" value="1"/>
</dbReference>
<dbReference type="Proteomes" id="UP000580474">
    <property type="component" value="Unassembled WGS sequence"/>
</dbReference>
<dbReference type="RefSeq" id="WP_184482447.1">
    <property type="nucleotide sequence ID" value="NZ_JACHIV010000001.1"/>
</dbReference>
<dbReference type="EMBL" id="JACHIV010000001">
    <property type="protein sequence ID" value="MBB5071808.1"/>
    <property type="molecule type" value="Genomic_DNA"/>
</dbReference>
<dbReference type="SUPFAM" id="SSF46785">
    <property type="entry name" value="Winged helix' DNA-binding domain"/>
    <property type="match status" value="1"/>
</dbReference>
<keyword evidence="3" id="KW-0805">Transcription regulation</keyword>
<dbReference type="GO" id="GO:0003700">
    <property type="term" value="F:DNA-binding transcription factor activity"/>
    <property type="evidence" value="ECO:0007669"/>
    <property type="project" value="InterPro"/>
</dbReference>
<dbReference type="AlphaFoldDB" id="A0A840NN99"/>
<dbReference type="SMART" id="SM00420">
    <property type="entry name" value="HTH_DEOR"/>
    <property type="match status" value="1"/>
</dbReference>
<gene>
    <name evidence="8" type="ORF">BJ969_004896</name>
</gene>
<dbReference type="Gene3D" id="1.10.10.10">
    <property type="entry name" value="Winged helix-like DNA-binding domain superfamily/Winged helix DNA-binding domain"/>
    <property type="match status" value="1"/>
</dbReference>
<dbReference type="Pfam" id="PF00455">
    <property type="entry name" value="DeoRC"/>
    <property type="match status" value="1"/>
</dbReference>
<dbReference type="InterPro" id="IPR036388">
    <property type="entry name" value="WH-like_DNA-bd_sf"/>
</dbReference>
<sequence length="293" mass="31355">MSATSGRRPSGKQQDRRRRITELVMAEGSLRIDDLVATVGASAMTVYRDLADLESQGLVHRNRGYVSAASSLLYEAASEYRMQQNEAEKDELAAAAAELIEPGQALVLDDSTTGVYLARRLPERAPLTVVTNHRGVFGELAAHQGVHLISIGGDYLPWADAFVGGMALDALRGLRVDLAVMSVSAVTDGICCYPQQEMVQIKKAMLAAASRRVLYVDHTKFRRRALHAVAPAEEFDMVIVDSATPDAEIEVLVQRGATVRRTGDIHAETSKKDLAAAGPSSNGAAGVQGAGRA</sequence>
<evidence type="ECO:0000256" key="6">
    <source>
        <dbReference type="SAM" id="MobiDB-lite"/>
    </source>
</evidence>
<name>A0A840NN99_9PSEU</name>
<evidence type="ECO:0000256" key="3">
    <source>
        <dbReference type="ARBA" id="ARBA00023015"/>
    </source>
</evidence>
<dbReference type="InterPro" id="IPR001034">
    <property type="entry name" value="DeoR_HTH"/>
</dbReference>
<reference evidence="8 9" key="1">
    <citation type="submission" date="2020-08" db="EMBL/GenBank/DDBJ databases">
        <title>Sequencing the genomes of 1000 actinobacteria strains.</title>
        <authorList>
            <person name="Klenk H.-P."/>
        </authorList>
    </citation>
    <scope>NUCLEOTIDE SEQUENCE [LARGE SCALE GENOMIC DNA]</scope>
    <source>
        <strain evidence="8 9">DSM 45582</strain>
    </source>
</reference>
<keyword evidence="9" id="KW-1185">Reference proteome</keyword>
<dbReference type="InterPro" id="IPR037171">
    <property type="entry name" value="NagB/RpiA_transferase-like"/>
</dbReference>
<feature type="domain" description="HTH deoR-type" evidence="7">
    <location>
        <begin position="13"/>
        <end position="68"/>
    </location>
</feature>
<evidence type="ECO:0000256" key="5">
    <source>
        <dbReference type="ARBA" id="ARBA00024937"/>
    </source>
</evidence>
<dbReference type="Pfam" id="PF08220">
    <property type="entry name" value="HTH_DeoR"/>
    <property type="match status" value="1"/>
</dbReference>
<proteinExistence type="predicted"/>
<protein>
    <recommendedName>
        <fullName evidence="1">Lactose phosphotransferase system repressor</fullName>
    </recommendedName>
</protein>
<feature type="region of interest" description="Disordered" evidence="6">
    <location>
        <begin position="272"/>
        <end position="293"/>
    </location>
</feature>
<dbReference type="Gene3D" id="3.40.50.1360">
    <property type="match status" value="1"/>
</dbReference>
<accession>A0A840NN99</accession>
<dbReference type="InterPro" id="IPR036390">
    <property type="entry name" value="WH_DNA-bd_sf"/>
</dbReference>
<feature type="compositionally biased region" description="Low complexity" evidence="6">
    <location>
        <begin position="275"/>
        <end position="285"/>
    </location>
</feature>